<evidence type="ECO:0000313" key="2">
    <source>
        <dbReference type="Proteomes" id="UP001179280"/>
    </source>
</evidence>
<gene>
    <name evidence="1" type="ORF">JOC54_004451</name>
</gene>
<dbReference type="RefSeq" id="WP_204469115.1">
    <property type="nucleotide sequence ID" value="NZ_JAFBCV010000023.1"/>
</dbReference>
<comment type="caution">
    <text evidence="1">The sequence shown here is derived from an EMBL/GenBank/DDBJ whole genome shotgun (WGS) entry which is preliminary data.</text>
</comment>
<evidence type="ECO:0000313" key="1">
    <source>
        <dbReference type="EMBL" id="MBM7841150.1"/>
    </source>
</evidence>
<name>A0ABS2T080_9BACI</name>
<proteinExistence type="predicted"/>
<dbReference type="Proteomes" id="UP001179280">
    <property type="component" value="Unassembled WGS sequence"/>
</dbReference>
<protein>
    <recommendedName>
        <fullName evidence="3">Two-component signal transduction system YycFG, regulatory protein YycH</fullName>
    </recommendedName>
</protein>
<sequence>MKKYTYSLLLIAFIVLVFIWRGTAYLTNQAETEEFVPLYIETEFETRDVWSGVEIEAADYSHPGELSSSYLVHNETAYTPELKRSSLDSYFDPYLDELVGQHRSFFRGKQFTHSFYVDDTFIISAETRTGLLSTSPEVLSIDLLERQNEMTLSFSTQFSDDLFSSYIVDIQLHQAKLYVAIEELRYSENSLVMYEFAINDPSSVNRKELFKRASADSIGMFQVAEKATYTGSVYFNSYFPPSSYLSWYSVQEDELNTPYSYSNKPYELFSYAYGTGEIQSSLVEETLDLAKSEDSWWAVQDHDQLILLEPYSSEATSETGYVYVPLNQLENIHYHPLPAANYHSTQQMIHGLIYQLALQPTSTSEIALITVFDPKTNDLVYKGSIQSEDSLFASDDYNFDFVLLPNNSLP</sequence>
<accession>A0ABS2T080</accession>
<dbReference type="EMBL" id="JAFBCV010000023">
    <property type="protein sequence ID" value="MBM7841150.1"/>
    <property type="molecule type" value="Genomic_DNA"/>
</dbReference>
<keyword evidence="2" id="KW-1185">Reference proteome</keyword>
<reference evidence="1" key="1">
    <citation type="submission" date="2021-01" db="EMBL/GenBank/DDBJ databases">
        <title>Genomic Encyclopedia of Type Strains, Phase IV (KMG-IV): sequencing the most valuable type-strain genomes for metagenomic binning, comparative biology and taxonomic classification.</title>
        <authorList>
            <person name="Goeker M."/>
        </authorList>
    </citation>
    <scope>NUCLEOTIDE SEQUENCE</scope>
    <source>
        <strain evidence="1">DSM 21943</strain>
    </source>
</reference>
<organism evidence="1 2">
    <name type="scientific">Shouchella xiaoxiensis</name>
    <dbReference type="NCBI Taxonomy" id="766895"/>
    <lineage>
        <taxon>Bacteria</taxon>
        <taxon>Bacillati</taxon>
        <taxon>Bacillota</taxon>
        <taxon>Bacilli</taxon>
        <taxon>Bacillales</taxon>
        <taxon>Bacillaceae</taxon>
        <taxon>Shouchella</taxon>
    </lineage>
</organism>
<evidence type="ECO:0008006" key="3">
    <source>
        <dbReference type="Google" id="ProtNLM"/>
    </source>
</evidence>